<organism evidence="2 4">
    <name type="scientific">Bacillus glycinifermentans</name>
    <dbReference type="NCBI Taxonomy" id="1664069"/>
    <lineage>
        <taxon>Bacteria</taxon>
        <taxon>Bacillati</taxon>
        <taxon>Bacillota</taxon>
        <taxon>Bacilli</taxon>
        <taxon>Bacillales</taxon>
        <taxon>Bacillaceae</taxon>
        <taxon>Bacillus</taxon>
    </lineage>
</organism>
<reference evidence="2" key="2">
    <citation type="submission" date="2015-10" db="EMBL/GenBank/DDBJ databases">
        <authorList>
            <person name="Gilbert D.G."/>
        </authorList>
    </citation>
    <scope>NUCLEOTIDE SEQUENCE</scope>
    <source>
        <strain evidence="2">GO-13</strain>
    </source>
</reference>
<feature type="domain" description="Putative zinc ribbon" evidence="1">
    <location>
        <begin position="5"/>
        <end position="84"/>
    </location>
</feature>
<dbReference type="EMBL" id="LECW02000024">
    <property type="protein sequence ID" value="KRT92933.1"/>
    <property type="molecule type" value="Genomic_DNA"/>
</dbReference>
<dbReference type="OrthoDB" id="9801008at2"/>
<evidence type="ECO:0000313" key="5">
    <source>
        <dbReference type="Proteomes" id="UP001341297"/>
    </source>
</evidence>
<dbReference type="EMBL" id="JARRTL010000019">
    <property type="protein sequence ID" value="MEC0486554.1"/>
    <property type="molecule type" value="Genomic_DNA"/>
</dbReference>
<reference evidence="3 5" key="3">
    <citation type="submission" date="2023-03" db="EMBL/GenBank/DDBJ databases">
        <title>Agriculturally important microbes genome sequencing.</title>
        <authorList>
            <person name="Dunlap C."/>
        </authorList>
    </citation>
    <scope>NUCLEOTIDE SEQUENCE [LARGE SCALE GENOMIC DNA]</scope>
    <source>
        <strain evidence="3 5">CBP-3203</strain>
    </source>
</reference>
<accession>A0A0J6EK27</accession>
<comment type="caution">
    <text evidence="2">The sequence shown here is derived from an EMBL/GenBank/DDBJ whole genome shotgun (WGS) entry which is preliminary data.</text>
</comment>
<evidence type="ECO:0000259" key="1">
    <source>
        <dbReference type="Pfam" id="PF12674"/>
    </source>
</evidence>
<dbReference type="PATRIC" id="fig|1664069.3.peg.2441"/>
<sequence>METLVCQSCSMPMAGEALSGTERDGAKSRDYCMYCYKNGEFEQPGATLEDMIEICVPHLIEEGRTEEEARALLESTLPHLKRWNSTLMNRKEKRS</sequence>
<dbReference type="Pfam" id="PF12674">
    <property type="entry name" value="Zn_ribbon_2"/>
    <property type="match status" value="1"/>
</dbReference>
<evidence type="ECO:0000313" key="4">
    <source>
        <dbReference type="Proteomes" id="UP000036168"/>
    </source>
</evidence>
<dbReference type="RefSeq" id="WP_048353407.1">
    <property type="nucleotide sequence ID" value="NZ_CP023481.1"/>
</dbReference>
<evidence type="ECO:0000313" key="2">
    <source>
        <dbReference type="EMBL" id="KRT92933.1"/>
    </source>
</evidence>
<dbReference type="AlphaFoldDB" id="A0A0J6ERA7"/>
<keyword evidence="5" id="KW-1185">Reference proteome</keyword>
<dbReference type="Proteomes" id="UP001341297">
    <property type="component" value="Unassembled WGS sequence"/>
</dbReference>
<gene>
    <name evidence="2" type="ORF">AB447_220555</name>
    <name evidence="3" type="ORF">P8828_17345</name>
</gene>
<dbReference type="Proteomes" id="UP000036168">
    <property type="component" value="Unassembled WGS sequence"/>
</dbReference>
<accession>A0A0J6ERA7</accession>
<proteinExistence type="predicted"/>
<protein>
    <submittedName>
        <fullName evidence="2">Transcriptional regulator</fullName>
    </submittedName>
    <submittedName>
        <fullName evidence="3">Zinc ribbon domain-containing protein</fullName>
    </submittedName>
</protein>
<reference evidence="2 4" key="1">
    <citation type="journal article" date="2015" name="Int. J. Syst. Evol. Microbiol.">
        <title>Bacillus glycinifermentans sp. nov., isolated from fermented soybean paste.</title>
        <authorList>
            <person name="Kim S.J."/>
            <person name="Dunlap C.A."/>
            <person name="Kwon S.W."/>
            <person name="Rooney A.P."/>
        </authorList>
    </citation>
    <scope>NUCLEOTIDE SEQUENCE [LARGE SCALE GENOMIC DNA]</scope>
    <source>
        <strain evidence="2 4">GO-13</strain>
    </source>
</reference>
<dbReference type="InterPro" id="IPR025868">
    <property type="entry name" value="Zn_ribbon_dom_put"/>
</dbReference>
<name>A0A0J6ERA7_9BACI</name>
<evidence type="ECO:0000313" key="3">
    <source>
        <dbReference type="EMBL" id="MEC0486554.1"/>
    </source>
</evidence>
<dbReference type="STRING" id="1664069.BGLY_2425"/>